<name>A0ABT3J952_9RHOB</name>
<evidence type="ECO:0000313" key="3">
    <source>
        <dbReference type="Proteomes" id="UP001207582"/>
    </source>
</evidence>
<feature type="domain" description="Putative antitoxin VapB45-like DNA-binding HTH" evidence="1">
    <location>
        <begin position="15"/>
        <end position="94"/>
    </location>
</feature>
<sequence length="233" mass="26443">MTSQPDPREFVGVGLYTITDAAQLLKAPPRTIRRWMEGYDYSREGERRHVEPLWRPDLPEIDGEVEISFRDLIELRFVRAFTEIGLGLKAIRNCLDVARDCIGSDRPFSTGRFRTDGKTIFLESLGHSEDPKLLDLRKTQYVFRDVVEQTFRDLDLEDDMVARWRPYRGKETIVVDPARAFGQPIATAFGVPTIVLFEAARAEGSAARAAALYEVDPAVVRDAVRFHEELAAA</sequence>
<proteinExistence type="predicted"/>
<dbReference type="InterPro" id="IPR048708">
    <property type="entry name" value="VapB45-like_HTH"/>
</dbReference>
<dbReference type="EMBL" id="JAPDOG010000034">
    <property type="protein sequence ID" value="MCW3784196.1"/>
    <property type="molecule type" value="Genomic_DNA"/>
</dbReference>
<comment type="caution">
    <text evidence="2">The sequence shown here is derived from an EMBL/GenBank/DDBJ whole genome shotgun (WGS) entry which is preliminary data.</text>
</comment>
<gene>
    <name evidence="2" type="ORF">OM960_21935</name>
</gene>
<dbReference type="RefSeq" id="WP_264773466.1">
    <property type="nucleotide sequence ID" value="NZ_JAPDOG010000034.1"/>
</dbReference>
<keyword evidence="3" id="KW-1185">Reference proteome</keyword>
<dbReference type="Proteomes" id="UP001207582">
    <property type="component" value="Unassembled WGS sequence"/>
</dbReference>
<evidence type="ECO:0000259" key="1">
    <source>
        <dbReference type="Pfam" id="PF21321"/>
    </source>
</evidence>
<dbReference type="Pfam" id="PF21321">
    <property type="entry name" value="HTH_66"/>
    <property type="match status" value="1"/>
</dbReference>
<accession>A0ABT3J952</accession>
<reference evidence="2 3" key="1">
    <citation type="submission" date="2022-10" db="EMBL/GenBank/DDBJ databases">
        <title>Defluviimonas sp. CAU 1641 isolated from mud.</title>
        <authorList>
            <person name="Kim W."/>
        </authorList>
    </citation>
    <scope>NUCLEOTIDE SEQUENCE [LARGE SCALE GENOMIC DNA]</scope>
    <source>
        <strain evidence="2 3">CAU 1641</strain>
    </source>
</reference>
<organism evidence="2 3">
    <name type="scientific">Defluviimonas salinarum</name>
    <dbReference type="NCBI Taxonomy" id="2992147"/>
    <lineage>
        <taxon>Bacteria</taxon>
        <taxon>Pseudomonadati</taxon>
        <taxon>Pseudomonadota</taxon>
        <taxon>Alphaproteobacteria</taxon>
        <taxon>Rhodobacterales</taxon>
        <taxon>Paracoccaceae</taxon>
        <taxon>Albidovulum</taxon>
    </lineage>
</organism>
<evidence type="ECO:0000313" key="2">
    <source>
        <dbReference type="EMBL" id="MCW3784196.1"/>
    </source>
</evidence>
<protein>
    <submittedName>
        <fullName evidence="2">Helix-turn-helix domain-containing protein</fullName>
    </submittedName>
</protein>